<sequence>MGGTMTSSPSARGYGQLHMQPVLQNPMYSPYPYYNLNHQLQYHRPPHHPPLGLPSWPQYPPGVHPPMYYPMQF</sequence>
<gene>
    <name evidence="1" type="primary">ABSGL_08134.1 scaffold 9591</name>
</gene>
<evidence type="ECO:0000313" key="1">
    <source>
        <dbReference type="EMBL" id="SAM02355.1"/>
    </source>
</evidence>
<dbReference type="InParanoid" id="A0A168PGK8"/>
<dbReference type="EMBL" id="LT553804">
    <property type="protein sequence ID" value="SAM02355.1"/>
    <property type="molecule type" value="Genomic_DNA"/>
</dbReference>
<reference evidence="1" key="1">
    <citation type="submission" date="2016-04" db="EMBL/GenBank/DDBJ databases">
        <authorList>
            <person name="Evans L.H."/>
            <person name="Alamgir A."/>
            <person name="Owens N."/>
            <person name="Weber N.D."/>
            <person name="Virtaneva K."/>
            <person name="Barbian K."/>
            <person name="Babar A."/>
            <person name="Rosenke K."/>
        </authorList>
    </citation>
    <scope>NUCLEOTIDE SEQUENCE [LARGE SCALE GENOMIC DNA]</scope>
    <source>
        <strain evidence="1">CBS 101.48</strain>
    </source>
</reference>
<proteinExistence type="predicted"/>
<dbReference type="Proteomes" id="UP000078561">
    <property type="component" value="Unassembled WGS sequence"/>
</dbReference>
<protein>
    <submittedName>
        <fullName evidence="1">Uncharacterized protein</fullName>
    </submittedName>
</protein>
<keyword evidence="2" id="KW-1185">Reference proteome</keyword>
<accession>A0A168PGK8</accession>
<name>A0A168PGK8_ABSGL</name>
<evidence type="ECO:0000313" key="2">
    <source>
        <dbReference type="Proteomes" id="UP000078561"/>
    </source>
</evidence>
<organism evidence="1">
    <name type="scientific">Absidia glauca</name>
    <name type="common">Pin mould</name>
    <dbReference type="NCBI Taxonomy" id="4829"/>
    <lineage>
        <taxon>Eukaryota</taxon>
        <taxon>Fungi</taxon>
        <taxon>Fungi incertae sedis</taxon>
        <taxon>Mucoromycota</taxon>
        <taxon>Mucoromycotina</taxon>
        <taxon>Mucoromycetes</taxon>
        <taxon>Mucorales</taxon>
        <taxon>Cunninghamellaceae</taxon>
        <taxon>Absidia</taxon>
    </lineage>
</organism>
<dbReference type="AlphaFoldDB" id="A0A168PGK8"/>